<name>A0A4Z2HKC3_9TELE</name>
<dbReference type="EMBL" id="SRLO01000226">
    <property type="protein sequence ID" value="TNN66041.1"/>
    <property type="molecule type" value="Genomic_DNA"/>
</dbReference>
<accession>A0A4Z2HKC3</accession>
<comment type="caution">
    <text evidence="1">The sequence shown here is derived from an EMBL/GenBank/DDBJ whole genome shotgun (WGS) entry which is preliminary data.</text>
</comment>
<protein>
    <submittedName>
        <fullName evidence="1">Uncharacterized protein</fullName>
    </submittedName>
</protein>
<evidence type="ECO:0000313" key="2">
    <source>
        <dbReference type="Proteomes" id="UP000314294"/>
    </source>
</evidence>
<gene>
    <name evidence="1" type="ORF">EYF80_023797</name>
</gene>
<dbReference type="AlphaFoldDB" id="A0A4Z2HKC3"/>
<sequence length="98" mass="10507">MSSLTKSSIQLHAVSLSAGGHLWAVGQTERKNQEMETALHCLTSRSPASCSRQLLGVVHRHRALTGLSPLQGAFGLQSPLFPASVQAFIQRCHKASVC</sequence>
<evidence type="ECO:0000313" key="1">
    <source>
        <dbReference type="EMBL" id="TNN66041.1"/>
    </source>
</evidence>
<keyword evidence="2" id="KW-1185">Reference proteome</keyword>
<dbReference type="OrthoDB" id="1430630at2759"/>
<dbReference type="Proteomes" id="UP000314294">
    <property type="component" value="Unassembled WGS sequence"/>
</dbReference>
<organism evidence="1 2">
    <name type="scientific">Liparis tanakae</name>
    <name type="common">Tanaka's snailfish</name>
    <dbReference type="NCBI Taxonomy" id="230148"/>
    <lineage>
        <taxon>Eukaryota</taxon>
        <taxon>Metazoa</taxon>
        <taxon>Chordata</taxon>
        <taxon>Craniata</taxon>
        <taxon>Vertebrata</taxon>
        <taxon>Euteleostomi</taxon>
        <taxon>Actinopterygii</taxon>
        <taxon>Neopterygii</taxon>
        <taxon>Teleostei</taxon>
        <taxon>Neoteleostei</taxon>
        <taxon>Acanthomorphata</taxon>
        <taxon>Eupercaria</taxon>
        <taxon>Perciformes</taxon>
        <taxon>Cottioidei</taxon>
        <taxon>Cottales</taxon>
        <taxon>Liparidae</taxon>
        <taxon>Liparis</taxon>
    </lineage>
</organism>
<reference evidence="1 2" key="1">
    <citation type="submission" date="2019-03" db="EMBL/GenBank/DDBJ databases">
        <title>First draft genome of Liparis tanakae, snailfish: a comprehensive survey of snailfish specific genes.</title>
        <authorList>
            <person name="Kim W."/>
            <person name="Song I."/>
            <person name="Jeong J.-H."/>
            <person name="Kim D."/>
            <person name="Kim S."/>
            <person name="Ryu S."/>
            <person name="Song J.Y."/>
            <person name="Lee S.K."/>
        </authorList>
    </citation>
    <scope>NUCLEOTIDE SEQUENCE [LARGE SCALE GENOMIC DNA]</scope>
    <source>
        <tissue evidence="1">Muscle</tissue>
    </source>
</reference>
<proteinExistence type="predicted"/>